<name>A0A1G4Q9Q8_9CAUL</name>
<evidence type="ECO:0000256" key="1">
    <source>
        <dbReference type="SAM" id="SignalP"/>
    </source>
</evidence>
<keyword evidence="2" id="KW-0808">Transferase</keyword>
<dbReference type="EMBL" id="FMTS01000001">
    <property type="protein sequence ID" value="SCW41343.1"/>
    <property type="molecule type" value="Genomic_DNA"/>
</dbReference>
<gene>
    <name evidence="2" type="ORF">SAMN02927928_1040</name>
</gene>
<dbReference type="RefSeq" id="WP_245678848.1">
    <property type="nucleotide sequence ID" value="NZ_CBCRYE010000001.1"/>
</dbReference>
<keyword evidence="2" id="KW-0489">Methyltransferase</keyword>
<sequence>MVSQRILCLAMALSLSGLAQTTYAADTAAAPAECAANASLDTRVEAVLAKADRPEGQRANDANRLGETRFVLDHIKPGDHVLDMGAGGGYASYLLSAAVCTGSVDSQNPPKWVDAFKMEPARQALVTARPNVHLVTSDFGKVPLPAAPYDAIFIGTIYHDTYNEDGHDAVAMDKALLAALKPGGLVILTDHRTADGVAATATNTLHRIDKAQVLADFKAAGFELVEDSSVLANPADDHSKNVFDPSIRGHTDRMALVFRRPLQ</sequence>
<feature type="chain" id="PRO_5011465793" evidence="1">
    <location>
        <begin position="25"/>
        <end position="263"/>
    </location>
</feature>
<reference evidence="3" key="1">
    <citation type="submission" date="2016-10" db="EMBL/GenBank/DDBJ databases">
        <authorList>
            <person name="Varghese N."/>
            <person name="Submissions S."/>
        </authorList>
    </citation>
    <scope>NUCLEOTIDE SEQUENCE [LARGE SCALE GENOMIC DNA]</scope>
    <source>
        <strain evidence="3">CGMCC 1.3431</strain>
    </source>
</reference>
<dbReference type="Proteomes" id="UP000199150">
    <property type="component" value="Unassembled WGS sequence"/>
</dbReference>
<dbReference type="InterPro" id="IPR029063">
    <property type="entry name" value="SAM-dependent_MTases_sf"/>
</dbReference>
<dbReference type="GO" id="GO:0008168">
    <property type="term" value="F:methyltransferase activity"/>
    <property type="evidence" value="ECO:0007669"/>
    <property type="project" value="UniProtKB-KW"/>
</dbReference>
<dbReference type="STRING" id="260084.SAMN02927928_1040"/>
<accession>A0A1G4Q9Q8</accession>
<dbReference type="SUPFAM" id="SSF53335">
    <property type="entry name" value="S-adenosyl-L-methionine-dependent methyltransferases"/>
    <property type="match status" value="1"/>
</dbReference>
<protein>
    <submittedName>
        <fullName evidence="2">Predicted methyltransferase</fullName>
    </submittedName>
</protein>
<organism evidence="2 3">
    <name type="scientific">Asticcacaulis taihuensis</name>
    <dbReference type="NCBI Taxonomy" id="260084"/>
    <lineage>
        <taxon>Bacteria</taxon>
        <taxon>Pseudomonadati</taxon>
        <taxon>Pseudomonadota</taxon>
        <taxon>Alphaproteobacteria</taxon>
        <taxon>Caulobacterales</taxon>
        <taxon>Caulobacteraceae</taxon>
        <taxon>Asticcacaulis</taxon>
    </lineage>
</organism>
<dbReference type="AlphaFoldDB" id="A0A1G4Q9Q8"/>
<keyword evidence="3" id="KW-1185">Reference proteome</keyword>
<keyword evidence="1" id="KW-0732">Signal</keyword>
<dbReference type="Pfam" id="PF01135">
    <property type="entry name" value="PCMT"/>
    <property type="match status" value="1"/>
</dbReference>
<proteinExistence type="predicted"/>
<dbReference type="GO" id="GO:0032259">
    <property type="term" value="P:methylation"/>
    <property type="evidence" value="ECO:0007669"/>
    <property type="project" value="UniProtKB-KW"/>
</dbReference>
<evidence type="ECO:0000313" key="3">
    <source>
        <dbReference type="Proteomes" id="UP000199150"/>
    </source>
</evidence>
<dbReference type="CDD" id="cd02440">
    <property type="entry name" value="AdoMet_MTases"/>
    <property type="match status" value="1"/>
</dbReference>
<feature type="signal peptide" evidence="1">
    <location>
        <begin position="1"/>
        <end position="24"/>
    </location>
</feature>
<evidence type="ECO:0000313" key="2">
    <source>
        <dbReference type="EMBL" id="SCW41343.1"/>
    </source>
</evidence>
<dbReference type="Gene3D" id="3.40.50.150">
    <property type="entry name" value="Vaccinia Virus protein VP39"/>
    <property type="match status" value="1"/>
</dbReference>